<evidence type="ECO:0000256" key="5">
    <source>
        <dbReference type="ARBA" id="ARBA00023136"/>
    </source>
</evidence>
<dbReference type="Pfam" id="PF00955">
    <property type="entry name" value="HCO3_cotransp"/>
    <property type="match status" value="1"/>
</dbReference>
<evidence type="ECO:0000259" key="7">
    <source>
        <dbReference type="Pfam" id="PF00955"/>
    </source>
</evidence>
<organism evidence="8 9">
    <name type="scientific">Hibiscus syriacus</name>
    <name type="common">Rose of Sharon</name>
    <dbReference type="NCBI Taxonomy" id="106335"/>
    <lineage>
        <taxon>Eukaryota</taxon>
        <taxon>Viridiplantae</taxon>
        <taxon>Streptophyta</taxon>
        <taxon>Embryophyta</taxon>
        <taxon>Tracheophyta</taxon>
        <taxon>Spermatophyta</taxon>
        <taxon>Magnoliopsida</taxon>
        <taxon>eudicotyledons</taxon>
        <taxon>Gunneridae</taxon>
        <taxon>Pentapetalae</taxon>
        <taxon>rosids</taxon>
        <taxon>malvids</taxon>
        <taxon>Malvales</taxon>
        <taxon>Malvaceae</taxon>
        <taxon>Malvoideae</taxon>
        <taxon>Hibiscus</taxon>
    </lineage>
</organism>
<dbReference type="GO" id="GO:0050801">
    <property type="term" value="P:monoatomic ion homeostasis"/>
    <property type="evidence" value="ECO:0007669"/>
    <property type="project" value="TreeGrafter"/>
</dbReference>
<dbReference type="InterPro" id="IPR011531">
    <property type="entry name" value="HCO3_transpt-like_TM_dom"/>
</dbReference>
<feature type="domain" description="Bicarbonate transporter-like transmembrane" evidence="7">
    <location>
        <begin position="166"/>
        <end position="265"/>
    </location>
</feature>
<dbReference type="AlphaFoldDB" id="A0A6A2XL18"/>
<dbReference type="GO" id="GO:0005452">
    <property type="term" value="F:solute:inorganic anion antiporter activity"/>
    <property type="evidence" value="ECO:0007669"/>
    <property type="project" value="InterPro"/>
</dbReference>
<evidence type="ECO:0000313" key="9">
    <source>
        <dbReference type="Proteomes" id="UP000436088"/>
    </source>
</evidence>
<dbReference type="Proteomes" id="UP000436088">
    <property type="component" value="Unassembled WGS sequence"/>
</dbReference>
<dbReference type="PANTHER" id="PTHR11453">
    <property type="entry name" value="ANION EXCHANGE PROTEIN"/>
    <property type="match status" value="1"/>
</dbReference>
<keyword evidence="3 6" id="KW-0812">Transmembrane</keyword>
<dbReference type="EMBL" id="VEPZ02001567">
    <property type="protein sequence ID" value="KAE8667775.1"/>
    <property type="molecule type" value="Genomic_DNA"/>
</dbReference>
<sequence length="451" mass="50333">MEETFVLFRGIKNDLKGRFLCYKQRLDWWLQCSYIVRGAAGTKYRWKFDCGTNPCIEAYLSTLTRSFVVALSFFYPDKGIVEEFGVSSERNPEQTALQPSWRFGNGMFALVLSFGLLLTALKSRKARSSRYGTVTVSISNYYHKGLDAAVTSVSGATYGSCVNAVSYVPANDVPRGFRGVFSVRTSGLLVHILIGLSSRKWCGTLYSGSICPATMIAVLYYFDHSVASQLAQQKELNLKKPISYHYDLLLLGFLVILCGLTGIPQSNVTERAERITIRLASSSGYIDAPVDETLFDVEKEIDELLPVEIHLFFGAIRFHGHRKVAWKSILGENTVAFHCSNSEIKGVAGVSCNLRRDHTFQNNSRFYCVQTAYLLERQATATISMIETLDKSGQEAVEKSYTVSHNAYSPPRNNEPRGMAEKGLELKQTPSPGHPNMPLPSTCLHQNRNCI</sequence>
<name>A0A6A2XL18_HIBSY</name>
<comment type="caution">
    <text evidence="8">The sequence shown here is derived from an EMBL/GenBank/DDBJ whole genome shotgun (WGS) entry which is preliminary data.</text>
</comment>
<gene>
    <name evidence="8" type="ORF">F3Y22_tig00112382pilonHSYRG00139</name>
</gene>
<feature type="transmembrane region" description="Helical" evidence="6">
    <location>
        <begin position="201"/>
        <end position="222"/>
    </location>
</feature>
<keyword evidence="4 6" id="KW-1133">Transmembrane helix</keyword>
<evidence type="ECO:0000256" key="6">
    <source>
        <dbReference type="SAM" id="Phobius"/>
    </source>
</evidence>
<evidence type="ECO:0000313" key="8">
    <source>
        <dbReference type="EMBL" id="KAE8667775.1"/>
    </source>
</evidence>
<keyword evidence="9" id="KW-1185">Reference proteome</keyword>
<comment type="subcellular location">
    <subcellularLocation>
        <location evidence="1">Membrane</location>
        <topology evidence="1">Multi-pass membrane protein</topology>
    </subcellularLocation>
</comment>
<evidence type="ECO:0000256" key="1">
    <source>
        <dbReference type="ARBA" id="ARBA00004141"/>
    </source>
</evidence>
<keyword evidence="5 6" id="KW-0472">Membrane</keyword>
<dbReference type="InterPro" id="IPR003020">
    <property type="entry name" value="HCO3_transpt_euk"/>
</dbReference>
<dbReference type="GO" id="GO:0005886">
    <property type="term" value="C:plasma membrane"/>
    <property type="evidence" value="ECO:0007669"/>
    <property type="project" value="TreeGrafter"/>
</dbReference>
<dbReference type="PANTHER" id="PTHR11453:SF82">
    <property type="entry name" value="BORON TRANSPORTER 1"/>
    <property type="match status" value="1"/>
</dbReference>
<protein>
    <recommendedName>
        <fullName evidence="7">Bicarbonate transporter-like transmembrane domain-containing protein</fullName>
    </recommendedName>
</protein>
<evidence type="ECO:0000256" key="4">
    <source>
        <dbReference type="ARBA" id="ARBA00022989"/>
    </source>
</evidence>
<feature type="transmembrane region" description="Helical" evidence="6">
    <location>
        <begin position="242"/>
        <end position="263"/>
    </location>
</feature>
<feature type="transmembrane region" description="Helical" evidence="6">
    <location>
        <begin position="103"/>
        <end position="121"/>
    </location>
</feature>
<evidence type="ECO:0000256" key="2">
    <source>
        <dbReference type="ARBA" id="ARBA00006262"/>
    </source>
</evidence>
<evidence type="ECO:0000256" key="3">
    <source>
        <dbReference type="ARBA" id="ARBA00022692"/>
    </source>
</evidence>
<proteinExistence type="inferred from homology"/>
<reference evidence="8" key="1">
    <citation type="submission" date="2019-09" db="EMBL/GenBank/DDBJ databases">
        <title>Draft genome information of white flower Hibiscus syriacus.</title>
        <authorList>
            <person name="Kim Y.-M."/>
        </authorList>
    </citation>
    <scope>NUCLEOTIDE SEQUENCE [LARGE SCALE GENOMIC DNA]</scope>
    <source>
        <strain evidence="8">YM2019G1</strain>
    </source>
</reference>
<comment type="similarity">
    <text evidence="2">Belongs to the anion exchanger (TC 2.A.31.3) family.</text>
</comment>
<dbReference type="GO" id="GO:0006820">
    <property type="term" value="P:monoatomic anion transport"/>
    <property type="evidence" value="ECO:0007669"/>
    <property type="project" value="InterPro"/>
</dbReference>
<accession>A0A6A2XL18</accession>